<comment type="caution">
    <text evidence="1">The sequence shown here is derived from an EMBL/GenBank/DDBJ whole genome shotgun (WGS) entry which is preliminary data.</text>
</comment>
<sequence length="695" mass="76862">MFWESVTEEVSAAIDVLQENGDLELPDTSLSQRIASKTTQIMKLTGASQLLLKEKQILVRGGVLKKRAVAKYVNIILNEMVPSGYADSDMLRIFVSRSFADSLEQKSSLADIELSESVLIVVEKDQRQDHPPPTVGDLVEVEVQPGVWRMAAIISSDRSTRVQYCHDHQQEKVALTGIRRARAIAIFGHYQRRLAAALKIVAAFETESLGAWNSLHSNPYFQGQRLGVVSEELAVKSEVIKRLERSPFLKQILKTTGCTIRFFLKPVADKSSFSKCTKAIPCVLAAGSLEERWKGLQIIKVIALGMEHKRHPTLPAALLGDARRVTIPKDMMSVVVGKQMESLLELMELTSTVILPLKDRESQKADKEMDKLLDMMMVGYDDIGDQTCEIAILGEPYARAWAEAKIRALVEKHHPGYSEKDMGSSQAAGLGVEGIPLAAELEQIEERVQLAKQLAGATGCVVEVGAGRAFIAGRKGSRALCSEYISWVNDGLQFHVDLKRRADTAIRPEVPLALTEMPWLQQQLSELAIDTSTIAFFDNEEGREGQLKRLIFAGNVIESNPGVVPGLLAHANALLDKAKRYKDQGWLLEDDERENGGSTEVRQISLATVHFQPLQWLGGPRGQAEKIGKVALVKTSHRSGPRRRCCVEVCVAGQVLLHFIGSHAVYQAAVDATEATDKAQSLIVLETRDWDFCMW</sequence>
<evidence type="ECO:0000313" key="2">
    <source>
        <dbReference type="Proteomes" id="UP001642484"/>
    </source>
</evidence>
<evidence type="ECO:0000313" key="1">
    <source>
        <dbReference type="EMBL" id="CAK9094107.1"/>
    </source>
</evidence>
<reference evidence="1 2" key="1">
    <citation type="submission" date="2024-02" db="EMBL/GenBank/DDBJ databases">
        <authorList>
            <person name="Chen Y."/>
            <person name="Shah S."/>
            <person name="Dougan E. K."/>
            <person name="Thang M."/>
            <person name="Chan C."/>
        </authorList>
    </citation>
    <scope>NUCLEOTIDE SEQUENCE [LARGE SCALE GENOMIC DNA]</scope>
</reference>
<accession>A0ABP0R0P2</accession>
<dbReference type="Proteomes" id="UP001642484">
    <property type="component" value="Unassembled WGS sequence"/>
</dbReference>
<keyword evidence="2" id="KW-1185">Reference proteome</keyword>
<gene>
    <name evidence="1" type="ORF">CCMP2556_LOCUS44903</name>
</gene>
<proteinExistence type="predicted"/>
<dbReference type="EMBL" id="CAXAMN010025295">
    <property type="protein sequence ID" value="CAK9094107.1"/>
    <property type="molecule type" value="Genomic_DNA"/>
</dbReference>
<name>A0ABP0R0P2_9DINO</name>
<protein>
    <submittedName>
        <fullName evidence="1">Uncharacterized protein</fullName>
    </submittedName>
</protein>
<organism evidence="1 2">
    <name type="scientific">Durusdinium trenchii</name>
    <dbReference type="NCBI Taxonomy" id="1381693"/>
    <lineage>
        <taxon>Eukaryota</taxon>
        <taxon>Sar</taxon>
        <taxon>Alveolata</taxon>
        <taxon>Dinophyceae</taxon>
        <taxon>Suessiales</taxon>
        <taxon>Symbiodiniaceae</taxon>
        <taxon>Durusdinium</taxon>
    </lineage>
</organism>